<dbReference type="Pfam" id="PF00271">
    <property type="entry name" value="Helicase_C"/>
    <property type="match status" value="1"/>
</dbReference>
<comment type="catalytic activity">
    <reaction evidence="11 12">
        <text>ATP + H2O = ADP + phosphate + H(+)</text>
        <dbReference type="Rhea" id="RHEA:13065"/>
        <dbReference type="ChEBI" id="CHEBI:15377"/>
        <dbReference type="ChEBI" id="CHEBI:15378"/>
        <dbReference type="ChEBI" id="CHEBI:30616"/>
        <dbReference type="ChEBI" id="CHEBI:43474"/>
        <dbReference type="ChEBI" id="CHEBI:456216"/>
        <dbReference type="EC" id="5.6.2.4"/>
    </reaction>
</comment>
<evidence type="ECO:0000256" key="10">
    <source>
        <dbReference type="ARBA" id="ARBA00023235"/>
    </source>
</evidence>
<keyword evidence="7 12" id="KW-0862">Zinc</keyword>
<feature type="binding site" evidence="12">
    <location>
        <position position="513"/>
    </location>
    <ligand>
        <name>Zn(2+)</name>
        <dbReference type="ChEBI" id="CHEBI:29105"/>
        <label>1</label>
    </ligand>
</feature>
<comment type="subunit">
    <text evidence="12">Component of the replication restart primosome.</text>
</comment>
<evidence type="ECO:0000256" key="9">
    <source>
        <dbReference type="ARBA" id="ARBA00023125"/>
    </source>
</evidence>
<evidence type="ECO:0000256" key="4">
    <source>
        <dbReference type="ARBA" id="ARBA00022741"/>
    </source>
</evidence>
<feature type="binding site" evidence="12">
    <location>
        <position position="522"/>
    </location>
    <ligand>
        <name>Zn(2+)</name>
        <dbReference type="ChEBI" id="CHEBI:29105"/>
        <label>2</label>
    </ligand>
</feature>
<keyword evidence="1 12" id="KW-0639">Primosome</keyword>
<dbReference type="GO" id="GO:0006269">
    <property type="term" value="P:DNA replication, synthesis of primer"/>
    <property type="evidence" value="ECO:0007669"/>
    <property type="project" value="UniProtKB-KW"/>
</dbReference>
<dbReference type="SMART" id="SM00490">
    <property type="entry name" value="HELICc"/>
    <property type="match status" value="1"/>
</dbReference>
<dbReference type="Pfam" id="PF00270">
    <property type="entry name" value="DEAD"/>
    <property type="match status" value="1"/>
</dbReference>
<evidence type="ECO:0000259" key="14">
    <source>
        <dbReference type="PROSITE" id="PS51194"/>
    </source>
</evidence>
<dbReference type="GO" id="GO:0016887">
    <property type="term" value="F:ATP hydrolysis activity"/>
    <property type="evidence" value="ECO:0007669"/>
    <property type="project" value="RHEA"/>
</dbReference>
<reference evidence="15 16" key="1">
    <citation type="submission" date="2006-02" db="EMBL/GenBank/DDBJ databases">
        <authorList>
            <person name="Murray A."/>
            <person name="Staley J."/>
            <person name="Ferriera S."/>
            <person name="Johnson J."/>
            <person name="Kravitz S."/>
            <person name="Halpern A."/>
            <person name="Remington K."/>
            <person name="Beeson K."/>
            <person name="Tran B."/>
            <person name="Rogers Y.-H."/>
            <person name="Friedman R."/>
            <person name="Venter J.C."/>
        </authorList>
    </citation>
    <scope>NUCLEOTIDE SEQUENCE [LARGE SCALE GENOMIC DNA]</scope>
    <source>
        <strain evidence="15 16">23-P</strain>
    </source>
</reference>
<feature type="binding site" evidence="12">
    <location>
        <position position="556"/>
    </location>
    <ligand>
        <name>Zn(2+)</name>
        <dbReference type="ChEBI" id="CHEBI:29105"/>
        <label>1</label>
    </ligand>
</feature>
<dbReference type="InterPro" id="IPR027417">
    <property type="entry name" value="P-loop_NTPase"/>
</dbReference>
<dbReference type="InterPro" id="IPR014001">
    <property type="entry name" value="Helicase_ATP-bd"/>
</dbReference>
<dbReference type="CDD" id="cd17929">
    <property type="entry name" value="DEXHc_priA"/>
    <property type="match status" value="1"/>
</dbReference>
<dbReference type="SMART" id="SM00487">
    <property type="entry name" value="DEXDc"/>
    <property type="match status" value="1"/>
</dbReference>
<dbReference type="Proteomes" id="UP000003053">
    <property type="component" value="Unassembled WGS sequence"/>
</dbReference>
<protein>
    <recommendedName>
        <fullName evidence="12">Replication restart protein PriA</fullName>
    </recommendedName>
    <alternativeName>
        <fullName evidence="12">ATP-dependent DNA helicase PriA</fullName>
        <ecNumber evidence="12">5.6.2.4</ecNumber>
    </alternativeName>
    <alternativeName>
        <fullName evidence="12">DNA 3'-5' helicase PriA</fullName>
    </alternativeName>
</protein>
<evidence type="ECO:0000256" key="3">
    <source>
        <dbReference type="ARBA" id="ARBA00022723"/>
    </source>
</evidence>
<keyword evidence="6 12" id="KW-0347">Helicase</keyword>
<dbReference type="GO" id="GO:0006270">
    <property type="term" value="P:DNA replication initiation"/>
    <property type="evidence" value="ECO:0007669"/>
    <property type="project" value="TreeGrafter"/>
</dbReference>
<dbReference type="Pfam" id="PF18319">
    <property type="entry name" value="Zn_ribbon_PriA"/>
    <property type="match status" value="1"/>
</dbReference>
<gene>
    <name evidence="12" type="primary">priA</name>
    <name evidence="15" type="ORF">PI23P_11597</name>
</gene>
<dbReference type="FunFam" id="3.40.50.300:FF:000489">
    <property type="entry name" value="Primosome assembly protein PriA"/>
    <property type="match status" value="1"/>
</dbReference>
<dbReference type="Gene3D" id="3.40.50.300">
    <property type="entry name" value="P-loop containing nucleotide triphosphate hydrolases"/>
    <property type="match status" value="2"/>
</dbReference>
<feature type="domain" description="Helicase C-terminal" evidence="14">
    <location>
        <begin position="537"/>
        <end position="703"/>
    </location>
</feature>
<evidence type="ECO:0000256" key="2">
    <source>
        <dbReference type="ARBA" id="ARBA00022705"/>
    </source>
</evidence>
<dbReference type="HOGENOM" id="CLU_013353_3_1_10"/>
<dbReference type="NCBIfam" id="TIGR00595">
    <property type="entry name" value="priA"/>
    <property type="match status" value="1"/>
</dbReference>
<proteinExistence type="inferred from homology"/>
<organism evidence="15 16">
    <name type="scientific">Polaribacter irgensii 23-P</name>
    <dbReference type="NCBI Taxonomy" id="313594"/>
    <lineage>
        <taxon>Bacteria</taxon>
        <taxon>Pseudomonadati</taxon>
        <taxon>Bacteroidota</taxon>
        <taxon>Flavobacteriia</taxon>
        <taxon>Flavobacteriales</taxon>
        <taxon>Flavobacteriaceae</taxon>
    </lineage>
</organism>
<dbReference type="PROSITE" id="PS51194">
    <property type="entry name" value="HELICASE_CTER"/>
    <property type="match status" value="1"/>
</dbReference>
<dbReference type="GO" id="GO:1990077">
    <property type="term" value="C:primosome complex"/>
    <property type="evidence" value="ECO:0007669"/>
    <property type="project" value="UniProtKB-UniRule"/>
</dbReference>
<dbReference type="InterPro" id="IPR011545">
    <property type="entry name" value="DEAD/DEAH_box_helicase_dom"/>
</dbReference>
<keyword evidence="8 12" id="KW-0067">ATP-binding</keyword>
<dbReference type="GO" id="GO:0003677">
    <property type="term" value="F:DNA binding"/>
    <property type="evidence" value="ECO:0007669"/>
    <property type="project" value="UniProtKB-UniRule"/>
</dbReference>
<feature type="binding site" evidence="12">
    <location>
        <position position="540"/>
    </location>
    <ligand>
        <name>Zn(2+)</name>
        <dbReference type="ChEBI" id="CHEBI:29105"/>
        <label>2</label>
    </ligand>
</feature>
<dbReference type="STRING" id="313594.PI23P_11597"/>
<dbReference type="SUPFAM" id="SSF52540">
    <property type="entry name" value="P-loop containing nucleoside triphosphate hydrolases"/>
    <property type="match status" value="1"/>
</dbReference>
<comment type="cofactor">
    <cofactor evidence="12">
        <name>Zn(2+)</name>
        <dbReference type="ChEBI" id="CHEBI:29105"/>
    </cofactor>
    <text evidence="12">Binds 2 zinc ions per subunit.</text>
</comment>
<keyword evidence="3 12" id="KW-0479">Metal-binding</keyword>
<dbReference type="InterPro" id="IPR040498">
    <property type="entry name" value="PriA_CRR"/>
</dbReference>
<feature type="binding site" evidence="12">
    <location>
        <position position="543"/>
    </location>
    <ligand>
        <name>Zn(2+)</name>
        <dbReference type="ChEBI" id="CHEBI:29105"/>
        <label>2</label>
    </ligand>
</feature>
<dbReference type="Pfam" id="PF17764">
    <property type="entry name" value="PriA_3primeBD"/>
    <property type="match status" value="1"/>
</dbReference>
<dbReference type="InterPro" id="IPR041222">
    <property type="entry name" value="PriA_3primeBD"/>
</dbReference>
<evidence type="ECO:0000313" key="15">
    <source>
        <dbReference type="EMBL" id="EAR11975.1"/>
    </source>
</evidence>
<dbReference type="GO" id="GO:0006302">
    <property type="term" value="P:double-strand break repair"/>
    <property type="evidence" value="ECO:0007669"/>
    <property type="project" value="InterPro"/>
</dbReference>
<comment type="function">
    <text evidence="12">Initiates the restart of stalled replication forks, which reloads the replicative helicase on sites other than the origin of replication. Recognizes and binds to abandoned replication forks and remodels them to uncover a helicase loading site. Promotes assembly of the primosome at these replication forks.</text>
</comment>
<dbReference type="GO" id="GO:0043138">
    <property type="term" value="F:3'-5' DNA helicase activity"/>
    <property type="evidence" value="ECO:0007669"/>
    <property type="project" value="UniProtKB-EC"/>
</dbReference>
<keyword evidence="4 12" id="KW-0547">Nucleotide-binding</keyword>
<dbReference type="InterPro" id="IPR042115">
    <property type="entry name" value="PriA_3primeBD_sf"/>
</dbReference>
<dbReference type="PANTHER" id="PTHR30580">
    <property type="entry name" value="PRIMOSOMAL PROTEIN N"/>
    <property type="match status" value="1"/>
</dbReference>
<feature type="binding site" evidence="12">
    <location>
        <position position="525"/>
    </location>
    <ligand>
        <name>Zn(2+)</name>
        <dbReference type="ChEBI" id="CHEBI:29105"/>
        <label>2</label>
    </ligand>
</feature>
<accession>A4C1H2</accession>
<dbReference type="InterPro" id="IPR041236">
    <property type="entry name" value="PriA_C"/>
</dbReference>
<dbReference type="EC" id="5.6.2.4" evidence="12"/>
<evidence type="ECO:0000256" key="7">
    <source>
        <dbReference type="ARBA" id="ARBA00022833"/>
    </source>
</evidence>
<dbReference type="InterPro" id="IPR001650">
    <property type="entry name" value="Helicase_C-like"/>
</dbReference>
<evidence type="ECO:0000313" key="16">
    <source>
        <dbReference type="Proteomes" id="UP000003053"/>
    </source>
</evidence>
<dbReference type="InterPro" id="IPR005259">
    <property type="entry name" value="PriA"/>
</dbReference>
<evidence type="ECO:0000256" key="6">
    <source>
        <dbReference type="ARBA" id="ARBA00022806"/>
    </source>
</evidence>
<comment type="caution">
    <text evidence="15">The sequence shown here is derived from an EMBL/GenBank/DDBJ whole genome shotgun (WGS) entry which is preliminary data.</text>
</comment>
<dbReference type="Gene3D" id="3.40.1440.60">
    <property type="entry name" value="PriA, 3(prime) DNA-binding domain"/>
    <property type="match status" value="1"/>
</dbReference>
<feature type="domain" description="Helicase ATP-binding" evidence="13">
    <location>
        <begin position="281"/>
        <end position="450"/>
    </location>
</feature>
<dbReference type="GO" id="GO:0005524">
    <property type="term" value="F:ATP binding"/>
    <property type="evidence" value="ECO:0007669"/>
    <property type="project" value="UniProtKB-UniRule"/>
</dbReference>
<sequence length="806" mass="92349">MPIPIQHTFTYAVSEEEANFLQKGMRVAVSFGKSKMYTGLVLNIHTNAPTLYEAKEIHQILDEKPLVTARQLEHWQWISNYYMCALGEVYRASLPSAFLLESETVIFKNDAFLDSAVLTDDEFLVFEALQQQSQLTIHQVVSILGKKKVMPIVNGLIKKSAIVIKEEIYEQYKPKLIKYIRLHKNYTSDDSLGNLLAELSNAKKQREAVLGFFQLLTTKKPIKAKDLEERTGVSATILKSLVTKDIFEFYHIQTDRVQFKGETNDLKVLNEFQEQALADIKETFKEKEVTLLHGITSSGKTEVYTKLIQEVLDQGKQVLFLLPEIALTTQIIVRLQFYFGEQISVFHSKYSINERVEVWNNVLENKPKARIILGARSAVFLPFSNLGLIVVDEEHETSYKQFDPAPRYNARDAAIVLAKIHGAKILLGSATPSLETYFNAQQNKYGFVELNRRHGNVQLPKIELINVKEKFKKKEMKGHFSDRLLALIQEALDLKEQVILFQNRRGYSPVVECKTCGVSPECPNCDVTLTFHKFKNELRCHYCNYQRAMPNSCGACGSNTLDTKGFGTEQIELELKALFPYFKIGRMDLDTTRGKHGYQKIIGAFEAKEIDVLVGTQMLSKGLDFENVSLVGILNADTMLNFPDFRAHERGYDMMVQVSGRAGRSKKQGHVAIQTYNPFHQILQQVATTNYTEMYKEQLQDRWQYKYPPYYRLIKITLKHKDYIKVDSGVNWLFKALYSSFGEHVLGPTAPVVSRIRNQYIKNIVIKIPPKQSLANTKRQITKIKNTFDAVADFRPIRFIIDVDAY</sequence>
<evidence type="ECO:0000259" key="13">
    <source>
        <dbReference type="PROSITE" id="PS51192"/>
    </source>
</evidence>
<name>A4C1H2_9FLAO</name>
<dbReference type="CDD" id="cd18804">
    <property type="entry name" value="SF2_C_priA"/>
    <property type="match status" value="1"/>
</dbReference>
<evidence type="ECO:0000256" key="1">
    <source>
        <dbReference type="ARBA" id="ARBA00022515"/>
    </source>
</evidence>
<dbReference type="HAMAP" id="MF_00983">
    <property type="entry name" value="PriA"/>
    <property type="match status" value="1"/>
</dbReference>
<dbReference type="GO" id="GO:0006310">
    <property type="term" value="P:DNA recombination"/>
    <property type="evidence" value="ECO:0007669"/>
    <property type="project" value="InterPro"/>
</dbReference>
<evidence type="ECO:0000256" key="8">
    <source>
        <dbReference type="ARBA" id="ARBA00022840"/>
    </source>
</evidence>
<dbReference type="GO" id="GO:0008270">
    <property type="term" value="F:zinc ion binding"/>
    <property type="evidence" value="ECO:0007669"/>
    <property type="project" value="UniProtKB-UniRule"/>
</dbReference>
<feature type="binding site" evidence="12">
    <location>
        <position position="516"/>
    </location>
    <ligand>
        <name>Zn(2+)</name>
        <dbReference type="ChEBI" id="CHEBI:29105"/>
        <label>1</label>
    </ligand>
</feature>
<dbReference type="AlphaFoldDB" id="A4C1H2"/>
<keyword evidence="2 12" id="KW-0235">DNA replication</keyword>
<keyword evidence="16" id="KW-1185">Reference proteome</keyword>
<keyword evidence="5 12" id="KW-0378">Hydrolase</keyword>
<comment type="catalytic activity">
    <reaction evidence="12">
        <text>Couples ATP hydrolysis with the unwinding of duplex DNA by translocating in the 3'-5' direction.</text>
        <dbReference type="EC" id="5.6.2.4"/>
    </reaction>
</comment>
<evidence type="ECO:0000256" key="12">
    <source>
        <dbReference type="HAMAP-Rule" id="MF_00983"/>
    </source>
</evidence>
<dbReference type="PROSITE" id="PS51192">
    <property type="entry name" value="HELICASE_ATP_BIND_1"/>
    <property type="match status" value="1"/>
</dbReference>
<dbReference type="PANTHER" id="PTHR30580:SF0">
    <property type="entry name" value="PRIMOSOMAL PROTEIN N"/>
    <property type="match status" value="1"/>
</dbReference>
<dbReference type="Pfam" id="PF18074">
    <property type="entry name" value="PriA_C"/>
    <property type="match status" value="1"/>
</dbReference>
<dbReference type="eggNOG" id="COG1198">
    <property type="taxonomic scope" value="Bacteria"/>
</dbReference>
<keyword evidence="10 12" id="KW-0413">Isomerase</keyword>
<evidence type="ECO:0000256" key="11">
    <source>
        <dbReference type="ARBA" id="ARBA00048988"/>
    </source>
</evidence>
<keyword evidence="9 12" id="KW-0238">DNA-binding</keyword>
<evidence type="ECO:0000256" key="5">
    <source>
        <dbReference type="ARBA" id="ARBA00022801"/>
    </source>
</evidence>
<feature type="binding site" evidence="12">
    <location>
        <position position="553"/>
    </location>
    <ligand>
        <name>Zn(2+)</name>
        <dbReference type="ChEBI" id="CHEBI:29105"/>
        <label>1</label>
    </ligand>
</feature>
<dbReference type="EMBL" id="AAOG01000003">
    <property type="protein sequence ID" value="EAR11975.1"/>
    <property type="molecule type" value="Genomic_DNA"/>
</dbReference>
<dbReference type="OrthoDB" id="9759544at2"/>
<comment type="similarity">
    <text evidence="12">Belongs to the helicase family. PriA subfamily.</text>
</comment>